<dbReference type="EMBL" id="VDFG01000725">
    <property type="protein sequence ID" value="MBA4466001.1"/>
    <property type="molecule type" value="Genomic_DNA"/>
</dbReference>
<evidence type="ECO:0000256" key="1">
    <source>
        <dbReference type="SAM" id="Phobius"/>
    </source>
</evidence>
<name>A0A838WK05_9CYAN</name>
<protein>
    <submittedName>
        <fullName evidence="2">C4-dicarboxylate ABC transporter</fullName>
    </submittedName>
</protein>
<gene>
    <name evidence="2" type="ORF">FHK98_10545</name>
</gene>
<evidence type="ECO:0000313" key="3">
    <source>
        <dbReference type="Proteomes" id="UP000538075"/>
    </source>
</evidence>
<keyword evidence="1" id="KW-1133">Transmembrane helix</keyword>
<dbReference type="AlphaFoldDB" id="A0A838WK05"/>
<sequence>LQSVAPKEVSTFDIHKSAIPFMVLQFIVLLIVIIFPQTVRWLIDISAV</sequence>
<reference evidence="2 3" key="1">
    <citation type="journal article" date="2020" name="J. Appl. Phycol.">
        <title>Morphological changes and genome evolution in Raphidiopsis raciborskii CS-506 after 23 years in culture.</title>
        <authorList>
            <person name="Willis A."/>
            <person name="Bent S.J."/>
            <person name="Jameson I.D."/>
        </authorList>
    </citation>
    <scope>NUCLEOTIDE SEQUENCE [LARGE SCALE GENOMIC DNA]</scope>
    <source>
        <strain evidence="2 3">CS-506_A</strain>
    </source>
</reference>
<proteinExistence type="predicted"/>
<keyword evidence="1" id="KW-0812">Transmembrane</keyword>
<organism evidence="2 3">
    <name type="scientific">Cylindrospermopsis raciborskii CS-506_A</name>
    <dbReference type="NCBI Taxonomy" id="2585140"/>
    <lineage>
        <taxon>Bacteria</taxon>
        <taxon>Bacillati</taxon>
        <taxon>Cyanobacteriota</taxon>
        <taxon>Cyanophyceae</taxon>
        <taxon>Nostocales</taxon>
        <taxon>Aphanizomenonaceae</taxon>
        <taxon>Cylindrospermopsis</taxon>
    </lineage>
</organism>
<comment type="caution">
    <text evidence="2">The sequence shown here is derived from an EMBL/GenBank/DDBJ whole genome shotgun (WGS) entry which is preliminary data.</text>
</comment>
<keyword evidence="1" id="KW-0472">Membrane</keyword>
<accession>A0A838WK05</accession>
<feature type="non-terminal residue" evidence="2">
    <location>
        <position position="1"/>
    </location>
</feature>
<evidence type="ECO:0000313" key="2">
    <source>
        <dbReference type="EMBL" id="MBA4466001.1"/>
    </source>
</evidence>
<feature type="transmembrane region" description="Helical" evidence="1">
    <location>
        <begin position="21"/>
        <end position="43"/>
    </location>
</feature>
<dbReference type="Proteomes" id="UP000538075">
    <property type="component" value="Unassembled WGS sequence"/>
</dbReference>